<comment type="subcellular location">
    <subcellularLocation>
        <location evidence="1">Membrane</location>
        <topology evidence="1">Multi-pass membrane protein</topology>
    </subcellularLocation>
</comment>
<reference evidence="11 12" key="1">
    <citation type="submission" date="2019-08" db="EMBL/GenBank/DDBJ databases">
        <title>100 year-old enigma solved: identification of Planctomyces bekefii, the type genus and species of the phylum Planctomycetes.</title>
        <authorList>
            <person name="Svetlana D.N."/>
            <person name="Overmann J."/>
        </authorList>
    </citation>
    <scope>NUCLEOTIDE SEQUENCE [LARGE SCALE GENOMIC DNA]</scope>
    <source>
        <strain evidence="11">Phe10_nw2017</strain>
    </source>
</reference>
<dbReference type="PANTHER" id="PTHR43448">
    <property type="entry name" value="PROTOHEME IX FARNESYLTRANSFERASE, MITOCHONDRIAL"/>
    <property type="match status" value="1"/>
</dbReference>
<evidence type="ECO:0000313" key="11">
    <source>
        <dbReference type="EMBL" id="TWW09881.1"/>
    </source>
</evidence>
<keyword evidence="8 10" id="KW-0472">Membrane</keyword>
<feature type="transmembrane region" description="Helical" evidence="10">
    <location>
        <begin position="6"/>
        <end position="29"/>
    </location>
</feature>
<feature type="transmembrane region" description="Helical" evidence="10">
    <location>
        <begin position="233"/>
        <end position="252"/>
    </location>
</feature>
<keyword evidence="5 10" id="KW-0812">Transmembrane</keyword>
<dbReference type="PANTHER" id="PTHR43448:SF2">
    <property type="entry name" value="PROTOHEME IX FARNESYLTRANSFERASE, MITOCHONDRIAL"/>
    <property type="match status" value="1"/>
</dbReference>
<dbReference type="GO" id="GO:0016020">
    <property type="term" value="C:membrane"/>
    <property type="evidence" value="ECO:0007669"/>
    <property type="project" value="UniProtKB-SubCell"/>
</dbReference>
<evidence type="ECO:0000256" key="3">
    <source>
        <dbReference type="ARBA" id="ARBA00022475"/>
    </source>
</evidence>
<evidence type="ECO:0000256" key="10">
    <source>
        <dbReference type="SAM" id="Phobius"/>
    </source>
</evidence>
<dbReference type="EMBL" id="SRHE01000155">
    <property type="protein sequence ID" value="TWW09881.1"/>
    <property type="molecule type" value="Genomic_DNA"/>
</dbReference>
<dbReference type="Proteomes" id="UP000321083">
    <property type="component" value="Unassembled WGS sequence"/>
</dbReference>
<dbReference type="Pfam" id="PF01040">
    <property type="entry name" value="UbiA"/>
    <property type="match status" value="1"/>
</dbReference>
<keyword evidence="3" id="KW-1003">Cell membrane</keyword>
<feature type="transmembrane region" description="Helical" evidence="10">
    <location>
        <begin position="201"/>
        <end position="221"/>
    </location>
</feature>
<evidence type="ECO:0000256" key="7">
    <source>
        <dbReference type="ARBA" id="ARBA00023133"/>
    </source>
</evidence>
<feature type="transmembrane region" description="Helical" evidence="10">
    <location>
        <begin position="128"/>
        <end position="152"/>
    </location>
</feature>
<dbReference type="InterPro" id="IPR044878">
    <property type="entry name" value="UbiA_sf"/>
</dbReference>
<feature type="transmembrane region" description="Helical" evidence="10">
    <location>
        <begin position="173"/>
        <end position="195"/>
    </location>
</feature>
<keyword evidence="12" id="KW-1185">Reference proteome</keyword>
<feature type="transmembrane region" description="Helical" evidence="10">
    <location>
        <begin position="77"/>
        <end position="94"/>
    </location>
</feature>
<comment type="caution">
    <text evidence="11">The sequence shown here is derived from an EMBL/GenBank/DDBJ whole genome shotgun (WGS) entry which is preliminary data.</text>
</comment>
<dbReference type="GO" id="GO:0006783">
    <property type="term" value="P:heme biosynthetic process"/>
    <property type="evidence" value="ECO:0007669"/>
    <property type="project" value="UniProtKB-KW"/>
</dbReference>
<evidence type="ECO:0000256" key="5">
    <source>
        <dbReference type="ARBA" id="ARBA00022692"/>
    </source>
</evidence>
<evidence type="ECO:0000256" key="4">
    <source>
        <dbReference type="ARBA" id="ARBA00022679"/>
    </source>
</evidence>
<keyword evidence="6 10" id="KW-1133">Transmembrane helix</keyword>
<evidence type="ECO:0000256" key="9">
    <source>
        <dbReference type="ARBA" id="ARBA00047690"/>
    </source>
</evidence>
<comment type="catalytic activity">
    <reaction evidence="9">
        <text>heme b + (2E,6E)-farnesyl diphosphate + H2O = Fe(II)-heme o + diphosphate</text>
        <dbReference type="Rhea" id="RHEA:28070"/>
        <dbReference type="ChEBI" id="CHEBI:15377"/>
        <dbReference type="ChEBI" id="CHEBI:33019"/>
        <dbReference type="ChEBI" id="CHEBI:60344"/>
        <dbReference type="ChEBI" id="CHEBI:60530"/>
        <dbReference type="ChEBI" id="CHEBI:175763"/>
        <dbReference type="EC" id="2.5.1.141"/>
    </reaction>
</comment>
<gene>
    <name evidence="11" type="primary">ctaB</name>
    <name evidence="11" type="ORF">E3A20_09850</name>
</gene>
<dbReference type="EC" id="2.5.1.141" evidence="2"/>
<evidence type="ECO:0000256" key="6">
    <source>
        <dbReference type="ARBA" id="ARBA00022989"/>
    </source>
</evidence>
<protein>
    <recommendedName>
        <fullName evidence="2">heme o synthase</fullName>
        <ecNumber evidence="2">2.5.1.141</ecNumber>
    </recommendedName>
</protein>
<evidence type="ECO:0000256" key="8">
    <source>
        <dbReference type="ARBA" id="ARBA00023136"/>
    </source>
</evidence>
<sequence>RVFDWLAAAVAMFGILFLVAASSVLNQVWEAGRDARMRRTTGRPVASGRISRFEGLCFGVALAVLGGVVLWWCVNPLTSVASVLTMLCYVLIYTPLKPYSALCTTVGAVPGAMPGVLGWFAAGGSVGAEALALFAVFFVWQFPHFLAIGWIYRNEYEQAGLRMLPSFSDGGRRTGIVALVYAVLFVPVACLPRYAGLAGGGYLAASLVLSSGYLWLTWRFFCERTDGRARQLMAGSLICLPVLLICLVFDFLRLTV</sequence>
<evidence type="ECO:0000313" key="12">
    <source>
        <dbReference type="Proteomes" id="UP000321083"/>
    </source>
</evidence>
<evidence type="ECO:0000256" key="1">
    <source>
        <dbReference type="ARBA" id="ARBA00004141"/>
    </source>
</evidence>
<dbReference type="Gene3D" id="1.10.357.140">
    <property type="entry name" value="UbiA prenyltransferase"/>
    <property type="match status" value="1"/>
</dbReference>
<feature type="transmembrane region" description="Helical" evidence="10">
    <location>
        <begin position="101"/>
        <end position="122"/>
    </location>
</feature>
<dbReference type="InterPro" id="IPR006369">
    <property type="entry name" value="Protohaem_IX_farnesylTrfase"/>
</dbReference>
<dbReference type="CDD" id="cd13957">
    <property type="entry name" value="PT_UbiA_Cox10"/>
    <property type="match status" value="1"/>
</dbReference>
<evidence type="ECO:0000256" key="2">
    <source>
        <dbReference type="ARBA" id="ARBA00012292"/>
    </source>
</evidence>
<proteinExistence type="predicted"/>
<dbReference type="GO" id="GO:0008495">
    <property type="term" value="F:protoheme IX farnesyltransferase activity"/>
    <property type="evidence" value="ECO:0007669"/>
    <property type="project" value="UniProtKB-EC"/>
</dbReference>
<dbReference type="AlphaFoldDB" id="A0A5C6MAB5"/>
<keyword evidence="4 11" id="KW-0808">Transferase</keyword>
<keyword evidence="7" id="KW-0350">Heme biosynthesis</keyword>
<dbReference type="InterPro" id="IPR000537">
    <property type="entry name" value="UbiA_prenyltransferase"/>
</dbReference>
<name>A0A5C6MAB5_9PLAN</name>
<feature type="non-terminal residue" evidence="11">
    <location>
        <position position="1"/>
    </location>
</feature>
<reference evidence="11 12" key="2">
    <citation type="submission" date="2019-08" db="EMBL/GenBank/DDBJ databases">
        <authorList>
            <person name="Henke P."/>
        </authorList>
    </citation>
    <scope>NUCLEOTIDE SEQUENCE [LARGE SCALE GENOMIC DNA]</scope>
    <source>
        <strain evidence="11">Phe10_nw2017</strain>
    </source>
</reference>
<organism evidence="11 12">
    <name type="scientific">Planctomyces bekefii</name>
    <dbReference type="NCBI Taxonomy" id="1653850"/>
    <lineage>
        <taxon>Bacteria</taxon>
        <taxon>Pseudomonadati</taxon>
        <taxon>Planctomycetota</taxon>
        <taxon>Planctomycetia</taxon>
        <taxon>Planctomycetales</taxon>
        <taxon>Planctomycetaceae</taxon>
        <taxon>Planctomyces</taxon>
    </lineage>
</organism>
<accession>A0A5C6MAB5</accession>
<feature type="transmembrane region" description="Helical" evidence="10">
    <location>
        <begin position="50"/>
        <end position="71"/>
    </location>
</feature>